<accession>A0A6G9GWY1</accession>
<evidence type="ECO:0000313" key="4">
    <source>
        <dbReference type="EMBL" id="QIQ02559.1"/>
    </source>
</evidence>
<evidence type="ECO:0000256" key="1">
    <source>
        <dbReference type="ARBA" id="ARBA00023125"/>
    </source>
</evidence>
<dbReference type="PROSITE" id="PS51755">
    <property type="entry name" value="OMPR_PHOB"/>
    <property type="match status" value="1"/>
</dbReference>
<evidence type="ECO:0000259" key="3">
    <source>
        <dbReference type="PROSITE" id="PS51755"/>
    </source>
</evidence>
<dbReference type="InterPro" id="IPR016032">
    <property type="entry name" value="Sig_transdc_resp-reg_C-effctor"/>
</dbReference>
<gene>
    <name evidence="4" type="ORF">HA039_09745</name>
</gene>
<dbReference type="CDD" id="cd00383">
    <property type="entry name" value="trans_reg_C"/>
    <property type="match status" value="1"/>
</dbReference>
<evidence type="ECO:0000313" key="5">
    <source>
        <dbReference type="Proteomes" id="UP000501179"/>
    </source>
</evidence>
<evidence type="ECO:0000256" key="2">
    <source>
        <dbReference type="PROSITE-ProRule" id="PRU01091"/>
    </source>
</evidence>
<keyword evidence="1 2" id="KW-0238">DNA-binding</keyword>
<dbReference type="GO" id="GO:0003677">
    <property type="term" value="F:DNA binding"/>
    <property type="evidence" value="ECO:0007669"/>
    <property type="project" value="UniProtKB-UniRule"/>
</dbReference>
<reference evidence="4 5" key="1">
    <citation type="submission" date="2020-03" db="EMBL/GenBank/DDBJ databases">
        <title>A novel species.</title>
        <authorList>
            <person name="Gao J."/>
        </authorList>
    </citation>
    <scope>NUCLEOTIDE SEQUENCE [LARGE SCALE GENOMIC DNA]</scope>
    <source>
        <strain evidence="4 5">QMT-12</strain>
    </source>
</reference>
<dbReference type="InterPro" id="IPR036388">
    <property type="entry name" value="WH-like_DNA-bd_sf"/>
</dbReference>
<dbReference type="SMART" id="SM00862">
    <property type="entry name" value="Trans_reg_C"/>
    <property type="match status" value="1"/>
</dbReference>
<dbReference type="AlphaFoldDB" id="A0A6G9GWY1"/>
<feature type="domain" description="OmpR/PhoB-type" evidence="3">
    <location>
        <begin position="62"/>
        <end position="160"/>
    </location>
</feature>
<dbReference type="Gene3D" id="1.10.10.10">
    <property type="entry name" value="Winged helix-like DNA-binding domain superfamily/Winged helix DNA-binding domain"/>
    <property type="match status" value="1"/>
</dbReference>
<dbReference type="Pfam" id="PF00486">
    <property type="entry name" value="Trans_reg_C"/>
    <property type="match status" value="1"/>
</dbReference>
<sequence>MQDVQVVRWPTELTKLAGLRREGIPCVLLVAPGVSVPELKGAGEDWIRLPVDPLELKARISSLRAKVGHFPQPLVDEDGILRFGSTLTPLTATETVVVRFLVERLSKVAGRQELAARLSSANRSASRNALDLHIMRLRRKLLAVGLSLETIHGRGYLLNRIDA</sequence>
<dbReference type="EMBL" id="CP050177">
    <property type="protein sequence ID" value="QIQ02559.1"/>
    <property type="molecule type" value="Genomic_DNA"/>
</dbReference>
<dbReference type="RefSeq" id="WP_167026770.1">
    <property type="nucleotide sequence ID" value="NZ_CP050177.1"/>
</dbReference>
<keyword evidence="5" id="KW-1185">Reference proteome</keyword>
<dbReference type="InterPro" id="IPR001867">
    <property type="entry name" value="OmpR/PhoB-type_DNA-bd"/>
</dbReference>
<name>A0A6G9GWY1_9ACTN</name>
<dbReference type="KEGG" id="slia:HA039_09745"/>
<proteinExistence type="predicted"/>
<organism evidence="4 5">
    <name type="scientific">Streptomyces liangshanensis</name>
    <dbReference type="NCBI Taxonomy" id="2717324"/>
    <lineage>
        <taxon>Bacteria</taxon>
        <taxon>Bacillati</taxon>
        <taxon>Actinomycetota</taxon>
        <taxon>Actinomycetes</taxon>
        <taxon>Kitasatosporales</taxon>
        <taxon>Streptomycetaceae</taxon>
        <taxon>Streptomyces</taxon>
    </lineage>
</organism>
<feature type="DNA-binding region" description="OmpR/PhoB-type" evidence="2">
    <location>
        <begin position="62"/>
        <end position="160"/>
    </location>
</feature>
<dbReference type="GO" id="GO:0006355">
    <property type="term" value="P:regulation of DNA-templated transcription"/>
    <property type="evidence" value="ECO:0007669"/>
    <property type="project" value="InterPro"/>
</dbReference>
<dbReference type="SUPFAM" id="SSF46894">
    <property type="entry name" value="C-terminal effector domain of the bipartite response regulators"/>
    <property type="match status" value="1"/>
</dbReference>
<protein>
    <recommendedName>
        <fullName evidence="3">OmpR/PhoB-type domain-containing protein</fullName>
    </recommendedName>
</protein>
<dbReference type="GO" id="GO:0000160">
    <property type="term" value="P:phosphorelay signal transduction system"/>
    <property type="evidence" value="ECO:0007669"/>
    <property type="project" value="InterPro"/>
</dbReference>
<dbReference type="Proteomes" id="UP000501179">
    <property type="component" value="Chromosome"/>
</dbReference>